<dbReference type="SUPFAM" id="SSF52833">
    <property type="entry name" value="Thioredoxin-like"/>
    <property type="match status" value="1"/>
</dbReference>
<evidence type="ECO:0000256" key="1">
    <source>
        <dbReference type="ARBA" id="ARBA00010996"/>
    </source>
</evidence>
<reference evidence="2" key="1">
    <citation type="submission" date="2018-06" db="EMBL/GenBank/DDBJ databases">
        <authorList>
            <person name="Zhirakovskaya E."/>
        </authorList>
    </citation>
    <scope>NUCLEOTIDE SEQUENCE</scope>
</reference>
<dbReference type="InterPro" id="IPR036249">
    <property type="entry name" value="Thioredoxin-like_sf"/>
</dbReference>
<comment type="similarity">
    <text evidence="1">Belongs to the SCO1/2 family.</text>
</comment>
<evidence type="ECO:0000313" key="2">
    <source>
        <dbReference type="EMBL" id="VAW56140.1"/>
    </source>
</evidence>
<dbReference type="EMBL" id="UOFF01000186">
    <property type="protein sequence ID" value="VAW56140.1"/>
    <property type="molecule type" value="Genomic_DNA"/>
</dbReference>
<name>A0A3B0WUF7_9ZZZZ</name>
<proteinExistence type="inferred from homology"/>
<gene>
    <name evidence="2" type="ORF">MNBD_GAMMA07-86</name>
</gene>
<dbReference type="Pfam" id="PF02630">
    <property type="entry name" value="SCO1-SenC"/>
    <property type="match status" value="1"/>
</dbReference>
<accession>A0A3B0WUF7</accession>
<dbReference type="CDD" id="cd02968">
    <property type="entry name" value="SCO"/>
    <property type="match status" value="1"/>
</dbReference>
<protein>
    <submittedName>
        <fullName evidence="2">Uncharacterized protein</fullName>
    </submittedName>
</protein>
<organism evidence="2">
    <name type="scientific">hydrothermal vent metagenome</name>
    <dbReference type="NCBI Taxonomy" id="652676"/>
    <lineage>
        <taxon>unclassified sequences</taxon>
        <taxon>metagenomes</taxon>
        <taxon>ecological metagenomes</taxon>
    </lineage>
</organism>
<dbReference type="InterPro" id="IPR003782">
    <property type="entry name" value="SCO1/SenC"/>
</dbReference>
<dbReference type="Gene3D" id="3.40.30.10">
    <property type="entry name" value="Glutaredoxin"/>
    <property type="match status" value="1"/>
</dbReference>
<dbReference type="AlphaFoldDB" id="A0A3B0WUF7"/>
<sequence>MKDRRKFIASLAVALPSLAVTNASAKSILEKKNDSAFKNCPRGVTGPTSDRFPQVIVTDQNKRKSWFYEELIHDKIVLVNFTSVAGDKHFPIVSNMVKVQNMIGDRLGKDVFIYTISTDPYHDTPESFKKLADQHGAKWKFLTGEPEEIRTLLNSFGIRGKINGLSWVGNEKTGRWMTKASQQHPLYIAEAIARLSTGKHHKPFLVDMRSV</sequence>